<dbReference type="Gene3D" id="3.60.15.10">
    <property type="entry name" value="Ribonuclease Z/Hydroxyacylglutathione hydrolase-like"/>
    <property type="match status" value="1"/>
</dbReference>
<dbReference type="SUPFAM" id="SSF56281">
    <property type="entry name" value="Metallo-hydrolase/oxidoreductase"/>
    <property type="match status" value="1"/>
</dbReference>
<dbReference type="OrthoDB" id="9805728at2"/>
<evidence type="ECO:0000259" key="2">
    <source>
        <dbReference type="Pfam" id="PF12706"/>
    </source>
</evidence>
<accession>A0A2U8FUP6</accession>
<feature type="region of interest" description="Disordered" evidence="1">
    <location>
        <begin position="1"/>
        <end position="48"/>
    </location>
</feature>
<dbReference type="PANTHER" id="PTHR15032">
    <property type="entry name" value="N-ACYL-PHOSPHATIDYLETHANOLAMINE-HYDROLYZING PHOSPHOLIPASE D"/>
    <property type="match status" value="1"/>
</dbReference>
<proteinExistence type="predicted"/>
<evidence type="ECO:0000313" key="4">
    <source>
        <dbReference type="Proteomes" id="UP000244892"/>
    </source>
</evidence>
<feature type="domain" description="Metallo-beta-lactamase" evidence="2">
    <location>
        <begin position="159"/>
        <end position="372"/>
    </location>
</feature>
<name>A0A2U8FUP6_9BURK</name>
<dbReference type="Pfam" id="PF12706">
    <property type="entry name" value="Lactamase_B_2"/>
    <property type="match status" value="1"/>
</dbReference>
<feature type="compositionally biased region" description="Basic residues" evidence="1">
    <location>
        <begin position="10"/>
        <end position="19"/>
    </location>
</feature>
<sequence length="418" mass="46839">MPAAPAPTSRVRRCGRPRSARSLSAWPDGRAAAPAPPRKPRRPSGLGAFSWRGRTHPGRRALACQTMKNPHYNPTKSHHRPNGFQNNHASFRGKRWHEILRWRWQAWRAGLPKPLQEPIPVVAPDLAFIHGNAQAGLQMQPAATWIGHITVLLQIGGLNVLTDPVFSERCFPVQWAGPRRHTPPGLTLGQLPHIDIVLLSHNHYDHLDEGSMRALAQQPGGAPLVICPLAHRHWLNRWGLHRVVELDWWDRHVIEPSAHNHRVPVVLTPAQHWSARTTTDALRSLWGGFAVLSPDCHLFFAGDTAYSKDFVDIRQHFAREHTPGQGGGFDLALLPIGAYEPRWFMKDQHVNPKEAVQIFEDLGCKRALAVHWGTFQLTDEALDEPPRALAAALHAADLPAEAFRVMAVGQTWRLPPRP</sequence>
<dbReference type="InterPro" id="IPR036866">
    <property type="entry name" value="RibonucZ/Hydroxyglut_hydro"/>
</dbReference>
<organism evidence="3 4">
    <name type="scientific">Aquabacterium olei</name>
    <dbReference type="NCBI Taxonomy" id="1296669"/>
    <lineage>
        <taxon>Bacteria</taxon>
        <taxon>Pseudomonadati</taxon>
        <taxon>Pseudomonadota</taxon>
        <taxon>Betaproteobacteria</taxon>
        <taxon>Burkholderiales</taxon>
        <taxon>Aquabacterium</taxon>
    </lineage>
</organism>
<dbReference type="InterPro" id="IPR001279">
    <property type="entry name" value="Metallo-B-lactamas"/>
</dbReference>
<keyword evidence="3" id="KW-0378">Hydrolase</keyword>
<dbReference type="EMBL" id="CP029210">
    <property type="protein sequence ID" value="AWI53956.1"/>
    <property type="molecule type" value="Genomic_DNA"/>
</dbReference>
<dbReference type="GO" id="GO:0008270">
    <property type="term" value="F:zinc ion binding"/>
    <property type="evidence" value="ECO:0007669"/>
    <property type="project" value="InterPro"/>
</dbReference>
<reference evidence="3 4" key="1">
    <citation type="submission" date="2018-05" db="EMBL/GenBank/DDBJ databases">
        <title>complete genome sequence of Aquabacterium olei NBRC 110486.</title>
        <authorList>
            <person name="Tang B."/>
            <person name="Chang J."/>
            <person name="Zhang L."/>
            <person name="Yang H."/>
        </authorList>
    </citation>
    <scope>NUCLEOTIDE SEQUENCE [LARGE SCALE GENOMIC DNA]</scope>
    <source>
        <strain evidence="3 4">NBRC 110486</strain>
    </source>
</reference>
<keyword evidence="4" id="KW-1185">Reference proteome</keyword>
<dbReference type="PANTHER" id="PTHR15032:SF4">
    <property type="entry name" value="N-ACYL-PHOSPHATIDYLETHANOLAMINE-HYDROLYZING PHOSPHOLIPASE D"/>
    <property type="match status" value="1"/>
</dbReference>
<protein>
    <submittedName>
        <fullName evidence="3">MBL fold metallo-hydrolase</fullName>
    </submittedName>
</protein>
<dbReference type="GO" id="GO:0005737">
    <property type="term" value="C:cytoplasm"/>
    <property type="evidence" value="ECO:0007669"/>
    <property type="project" value="TreeGrafter"/>
</dbReference>
<dbReference type="PIRSF" id="PIRSF038896">
    <property type="entry name" value="NAPE-PLD"/>
    <property type="match status" value="1"/>
</dbReference>
<gene>
    <name evidence="3" type="ORF">DEH84_11345</name>
</gene>
<dbReference type="KEGG" id="aon:DEH84_11345"/>
<dbReference type="InterPro" id="IPR024884">
    <property type="entry name" value="NAPE-PLD"/>
</dbReference>
<dbReference type="AlphaFoldDB" id="A0A2U8FUP6"/>
<evidence type="ECO:0000256" key="1">
    <source>
        <dbReference type="SAM" id="MobiDB-lite"/>
    </source>
</evidence>
<evidence type="ECO:0000313" key="3">
    <source>
        <dbReference type="EMBL" id="AWI53956.1"/>
    </source>
</evidence>
<dbReference type="GO" id="GO:0070290">
    <property type="term" value="F:N-acylphosphatidylethanolamine-specific phospholipase D activity"/>
    <property type="evidence" value="ECO:0007669"/>
    <property type="project" value="InterPro"/>
</dbReference>
<dbReference type="Proteomes" id="UP000244892">
    <property type="component" value="Chromosome"/>
</dbReference>